<evidence type="ECO:0000313" key="2">
    <source>
        <dbReference type="Proteomes" id="UP000730482"/>
    </source>
</evidence>
<reference evidence="1 2" key="1">
    <citation type="submission" date="2020-02" db="EMBL/GenBank/DDBJ databases">
        <title>Acidophilic actinobacteria isolated from forest soil.</title>
        <authorList>
            <person name="Golinska P."/>
        </authorList>
    </citation>
    <scope>NUCLEOTIDE SEQUENCE [LARGE SCALE GENOMIC DNA]</scope>
    <source>
        <strain evidence="1 2">NL8</strain>
    </source>
</reference>
<comment type="caution">
    <text evidence="1">The sequence shown here is derived from an EMBL/GenBank/DDBJ whole genome shotgun (WGS) entry which is preliminary data.</text>
</comment>
<gene>
    <name evidence="1" type="ORF">KGQ19_48665</name>
</gene>
<sequence length="160" mass="16637">GGEVIVAAAGSACFACATGGVRADLRETGSGDVAARTDYGTGRLVAEPGLLADVHQVAAVAAKAALGLLHAPDDDAAAARFAYGILKAGTTYAVFGHEPDYWIFADLMRSTPAQYAYQSLWLSVTSRDDCPVCGEVAGRTDPSAYREPDVDLIRALKDAE</sequence>
<organism evidence="1 2">
    <name type="scientific">Catenulispora pinistramenti</name>
    <dbReference type="NCBI Taxonomy" id="2705254"/>
    <lineage>
        <taxon>Bacteria</taxon>
        <taxon>Bacillati</taxon>
        <taxon>Actinomycetota</taxon>
        <taxon>Actinomycetes</taxon>
        <taxon>Catenulisporales</taxon>
        <taxon>Catenulisporaceae</taxon>
        <taxon>Catenulispora</taxon>
    </lineage>
</organism>
<evidence type="ECO:0000313" key="1">
    <source>
        <dbReference type="EMBL" id="MBS2554752.1"/>
    </source>
</evidence>
<name>A0ABS5L8S7_9ACTN</name>
<accession>A0ABS5L8S7</accession>
<keyword evidence="2" id="KW-1185">Reference proteome</keyword>
<dbReference type="EMBL" id="JAAFYZ010000489">
    <property type="protein sequence ID" value="MBS2554752.1"/>
    <property type="molecule type" value="Genomic_DNA"/>
</dbReference>
<feature type="non-terminal residue" evidence="1">
    <location>
        <position position="1"/>
    </location>
</feature>
<proteinExistence type="predicted"/>
<dbReference type="Proteomes" id="UP000730482">
    <property type="component" value="Unassembled WGS sequence"/>
</dbReference>
<protein>
    <submittedName>
        <fullName evidence="1">Uncharacterized protein</fullName>
    </submittedName>
</protein>